<keyword evidence="3" id="KW-0560">Oxidoreductase</keyword>
<comment type="caution">
    <text evidence="5">The sequence shown here is derived from an EMBL/GenBank/DDBJ whole genome shotgun (WGS) entry which is preliminary data.</text>
</comment>
<proteinExistence type="inferred from homology"/>
<dbReference type="NCBIfam" id="TIGR02423">
    <property type="entry name" value="protocat_alph"/>
    <property type="match status" value="1"/>
</dbReference>
<evidence type="ECO:0000256" key="1">
    <source>
        <dbReference type="ARBA" id="ARBA00007825"/>
    </source>
</evidence>
<dbReference type="OrthoDB" id="4417174at2"/>
<feature type="domain" description="Intradiol ring-cleavage dioxygenases" evidence="4">
    <location>
        <begin position="34"/>
        <end position="104"/>
    </location>
</feature>
<dbReference type="AlphaFoldDB" id="A0A2T0VG41"/>
<dbReference type="InterPro" id="IPR000627">
    <property type="entry name" value="Intradiol_dOase_C"/>
</dbReference>
<dbReference type="InterPro" id="IPR015889">
    <property type="entry name" value="Intradiol_dOase_core"/>
</dbReference>
<protein>
    <submittedName>
        <fullName evidence="5">Protocatechuate 3,4-dioxygenase alpha subunit</fullName>
    </submittedName>
</protein>
<keyword evidence="2 5" id="KW-0223">Dioxygenase</keyword>
<dbReference type="Gene3D" id="2.60.130.10">
    <property type="entry name" value="Aromatic compound dioxygenase"/>
    <property type="match status" value="1"/>
</dbReference>
<evidence type="ECO:0000259" key="4">
    <source>
        <dbReference type="Pfam" id="PF00775"/>
    </source>
</evidence>
<keyword evidence="6" id="KW-1185">Reference proteome</keyword>
<evidence type="ECO:0000313" key="5">
    <source>
        <dbReference type="EMBL" id="PRY69177.1"/>
    </source>
</evidence>
<dbReference type="InterPro" id="IPR012786">
    <property type="entry name" value="Protocat_dOase_a"/>
</dbReference>
<dbReference type="RefSeq" id="WP_106211505.1">
    <property type="nucleotide sequence ID" value="NZ_PVTL01000003.1"/>
</dbReference>
<evidence type="ECO:0000313" key="6">
    <source>
        <dbReference type="Proteomes" id="UP000237983"/>
    </source>
</evidence>
<dbReference type="PANTHER" id="PTHR33711">
    <property type="entry name" value="DIOXYGENASE, PUTATIVE (AFU_ORTHOLOGUE AFUA_2G02910)-RELATED"/>
    <property type="match status" value="1"/>
</dbReference>
<sequence>MGDRVQTPSQTVGPFFHFGLEYDGSAQVVPGHYPGAIRLHGTVFDGGQAPVPDALLEIWQTDAAGLVSRERGSLLRNEFAFTGFGRAATNLGGEYAFTTVRPGTGFVTVAVFARGLSHHLFTRAYFDDGTGGGASDSLLASLPPSRRSTLLAMPDGDRSFRFDVRLQGDGETVFLEYS</sequence>
<accession>A0A2T0VG41</accession>
<comment type="similarity">
    <text evidence="1">Belongs to the intradiol ring-cleavage dioxygenase family.</text>
</comment>
<dbReference type="GO" id="GO:0008199">
    <property type="term" value="F:ferric iron binding"/>
    <property type="evidence" value="ECO:0007669"/>
    <property type="project" value="InterPro"/>
</dbReference>
<evidence type="ECO:0000256" key="3">
    <source>
        <dbReference type="ARBA" id="ARBA00023002"/>
    </source>
</evidence>
<evidence type="ECO:0000256" key="2">
    <source>
        <dbReference type="ARBA" id="ARBA00022964"/>
    </source>
</evidence>
<dbReference type="SUPFAM" id="SSF49482">
    <property type="entry name" value="Aromatic compound dioxygenase"/>
    <property type="match status" value="1"/>
</dbReference>
<organism evidence="5 6">
    <name type="scientific">Glaciihabitans tibetensis</name>
    <dbReference type="NCBI Taxonomy" id="1266600"/>
    <lineage>
        <taxon>Bacteria</taxon>
        <taxon>Bacillati</taxon>
        <taxon>Actinomycetota</taxon>
        <taxon>Actinomycetes</taxon>
        <taxon>Micrococcales</taxon>
        <taxon>Microbacteriaceae</taxon>
        <taxon>Glaciihabitans</taxon>
    </lineage>
</organism>
<dbReference type="Pfam" id="PF00775">
    <property type="entry name" value="Dioxygenase_C"/>
    <property type="match status" value="1"/>
</dbReference>
<dbReference type="PANTHER" id="PTHR33711:SF9">
    <property type="entry name" value="PROTOCATECHUATE 3,4-DIOXYGENASE ALPHA CHAIN"/>
    <property type="match status" value="1"/>
</dbReference>
<gene>
    <name evidence="5" type="ORF">B0I08_103385</name>
</gene>
<dbReference type="Proteomes" id="UP000237983">
    <property type="component" value="Unassembled WGS sequence"/>
</dbReference>
<name>A0A2T0VG41_9MICO</name>
<dbReference type="InterPro" id="IPR050770">
    <property type="entry name" value="Intradiol_RC_Dioxygenase"/>
</dbReference>
<dbReference type="EMBL" id="PVTL01000003">
    <property type="protein sequence ID" value="PRY69177.1"/>
    <property type="molecule type" value="Genomic_DNA"/>
</dbReference>
<dbReference type="GO" id="GO:0018578">
    <property type="term" value="F:protocatechuate 3,4-dioxygenase activity"/>
    <property type="evidence" value="ECO:0007669"/>
    <property type="project" value="InterPro"/>
</dbReference>
<reference evidence="5 6" key="1">
    <citation type="submission" date="2018-03" db="EMBL/GenBank/DDBJ databases">
        <title>Genomic Encyclopedia of Type Strains, Phase III (KMG-III): the genomes of soil and plant-associated and newly described type strains.</title>
        <authorList>
            <person name="Whitman W."/>
        </authorList>
    </citation>
    <scope>NUCLEOTIDE SEQUENCE [LARGE SCALE GENOMIC DNA]</scope>
    <source>
        <strain evidence="5 6">CGMCC 1.12484</strain>
    </source>
</reference>